<keyword evidence="5" id="KW-1185">Reference proteome</keyword>
<gene>
    <name evidence="4" type="ORF">Ctob_008853</name>
</gene>
<dbReference type="InterPro" id="IPR011992">
    <property type="entry name" value="EF-hand-dom_pair"/>
</dbReference>
<dbReference type="OrthoDB" id="26525at2759"/>
<dbReference type="InterPro" id="IPR018247">
    <property type="entry name" value="EF_Hand_1_Ca_BS"/>
</dbReference>
<name>A0A0M0JL66_9EUKA</name>
<dbReference type="InterPro" id="IPR002048">
    <property type="entry name" value="EF_hand_dom"/>
</dbReference>
<dbReference type="EMBL" id="JWZX01002729">
    <property type="protein sequence ID" value="KOO27336.1"/>
    <property type="molecule type" value="Genomic_DNA"/>
</dbReference>
<feature type="coiled-coil region" evidence="2">
    <location>
        <begin position="160"/>
        <end position="234"/>
    </location>
</feature>
<evidence type="ECO:0000256" key="1">
    <source>
        <dbReference type="ARBA" id="ARBA00022837"/>
    </source>
</evidence>
<evidence type="ECO:0000313" key="4">
    <source>
        <dbReference type="EMBL" id="KOO27336.1"/>
    </source>
</evidence>
<feature type="domain" description="EF-hand" evidence="3">
    <location>
        <begin position="91"/>
        <end position="126"/>
    </location>
</feature>
<dbReference type="Gene3D" id="1.10.238.10">
    <property type="entry name" value="EF-hand"/>
    <property type="match status" value="1"/>
</dbReference>
<feature type="domain" description="EF-hand" evidence="3">
    <location>
        <begin position="55"/>
        <end position="90"/>
    </location>
</feature>
<dbReference type="PROSITE" id="PS00018">
    <property type="entry name" value="EF_HAND_1"/>
    <property type="match status" value="1"/>
</dbReference>
<reference evidence="5" key="1">
    <citation type="journal article" date="2015" name="PLoS Genet.">
        <title>Genome Sequence and Transcriptome Analyses of Chrysochromulina tobin: Metabolic Tools for Enhanced Algal Fitness in the Prominent Order Prymnesiales (Haptophyceae).</title>
        <authorList>
            <person name="Hovde B.T."/>
            <person name="Deodato C.R."/>
            <person name="Hunsperger H.M."/>
            <person name="Ryken S.A."/>
            <person name="Yost W."/>
            <person name="Jha R.K."/>
            <person name="Patterson J."/>
            <person name="Monnat R.J. Jr."/>
            <person name="Barlow S.B."/>
            <person name="Starkenburg S.R."/>
            <person name="Cattolico R.A."/>
        </authorList>
    </citation>
    <scope>NUCLEOTIDE SEQUENCE</scope>
    <source>
        <strain evidence="5">CCMP291</strain>
    </source>
</reference>
<dbReference type="CDD" id="cd00051">
    <property type="entry name" value="EFh"/>
    <property type="match status" value="1"/>
</dbReference>
<dbReference type="SMART" id="SM00054">
    <property type="entry name" value="EFh"/>
    <property type="match status" value="3"/>
</dbReference>
<keyword evidence="2" id="KW-0175">Coiled coil</keyword>
<comment type="caution">
    <text evidence="4">The sequence shown here is derived from an EMBL/GenBank/DDBJ whole genome shotgun (WGS) entry which is preliminary data.</text>
</comment>
<evidence type="ECO:0000259" key="3">
    <source>
        <dbReference type="PROSITE" id="PS50222"/>
    </source>
</evidence>
<dbReference type="Pfam" id="PF13202">
    <property type="entry name" value="EF-hand_5"/>
    <property type="match status" value="2"/>
</dbReference>
<dbReference type="SUPFAM" id="SSF47473">
    <property type="entry name" value="EF-hand"/>
    <property type="match status" value="1"/>
</dbReference>
<dbReference type="PROSITE" id="PS50222">
    <property type="entry name" value="EF_HAND_2"/>
    <property type="match status" value="3"/>
</dbReference>
<keyword evidence="1" id="KW-0106">Calcium</keyword>
<sequence>MRELAAVFSSMDMEGTGVIQFEQFKAAHSPNGIEPPRQKASVASVLGQLKMALAKNLNRVIDTFRDFDENHSGQLDKHPFRLALQKLGIVGRASAFDDTFDSIDKDRSGILEYHELKHHLARRHTGDPFIDLRRRTADPFLEFEEYQAALTRKAAGWKAREAAQRTLQAVDAKLDAASKAVALTAEQAEKAAAAEKAAVLSAERAATSAAVVKANKQAEKAKAEEAKFKKLQEAARLEMHPRT</sequence>
<evidence type="ECO:0000313" key="5">
    <source>
        <dbReference type="Proteomes" id="UP000037460"/>
    </source>
</evidence>
<dbReference type="Proteomes" id="UP000037460">
    <property type="component" value="Unassembled WGS sequence"/>
</dbReference>
<organism evidence="4 5">
    <name type="scientific">Chrysochromulina tobinii</name>
    <dbReference type="NCBI Taxonomy" id="1460289"/>
    <lineage>
        <taxon>Eukaryota</taxon>
        <taxon>Haptista</taxon>
        <taxon>Haptophyta</taxon>
        <taxon>Prymnesiophyceae</taxon>
        <taxon>Prymnesiales</taxon>
        <taxon>Chrysochromulinaceae</taxon>
        <taxon>Chrysochromulina</taxon>
    </lineage>
</organism>
<protein>
    <recommendedName>
        <fullName evidence="3">EF-hand domain-containing protein</fullName>
    </recommendedName>
</protein>
<feature type="domain" description="EF-hand" evidence="3">
    <location>
        <begin position="1"/>
        <end position="34"/>
    </location>
</feature>
<dbReference type="GO" id="GO:0005509">
    <property type="term" value="F:calcium ion binding"/>
    <property type="evidence" value="ECO:0007669"/>
    <property type="project" value="InterPro"/>
</dbReference>
<proteinExistence type="predicted"/>
<dbReference type="AlphaFoldDB" id="A0A0M0JL66"/>
<evidence type="ECO:0000256" key="2">
    <source>
        <dbReference type="SAM" id="Coils"/>
    </source>
</evidence>
<accession>A0A0M0JL66</accession>